<organism evidence="1 2">
    <name type="scientific">Aneurinibacillus migulanus</name>
    <name type="common">Bacillus migulanus</name>
    <dbReference type="NCBI Taxonomy" id="47500"/>
    <lineage>
        <taxon>Bacteria</taxon>
        <taxon>Bacillati</taxon>
        <taxon>Bacillota</taxon>
        <taxon>Bacilli</taxon>
        <taxon>Bacillales</taxon>
        <taxon>Paenibacillaceae</taxon>
        <taxon>Aneurinibacillus group</taxon>
        <taxon>Aneurinibacillus</taxon>
    </lineage>
</organism>
<keyword evidence="2" id="KW-1185">Reference proteome</keyword>
<dbReference type="AlphaFoldDB" id="A0A0D1XX12"/>
<comment type="caution">
    <text evidence="1">The sequence shown here is derived from an EMBL/GenBank/DDBJ whole genome shotgun (WGS) entry which is preliminary data.</text>
</comment>
<dbReference type="PATRIC" id="fig|47500.8.peg.6198"/>
<evidence type="ECO:0000313" key="2">
    <source>
        <dbReference type="Proteomes" id="UP000037269"/>
    </source>
</evidence>
<accession>A0A0D1XX12</accession>
<evidence type="ECO:0000313" key="1">
    <source>
        <dbReference type="EMBL" id="KON95394.1"/>
    </source>
</evidence>
<dbReference type="STRING" id="47500.AF333_07740"/>
<dbReference type="EMBL" id="LGUG01000004">
    <property type="protein sequence ID" value="KON95394.1"/>
    <property type="molecule type" value="Genomic_DNA"/>
</dbReference>
<sequence>MYILSFLNCKRRKNRKALPNVIFYSGSFAFFPKKDEQRPPQVFLNVILFIKMRQKNFLLREKYSRQG</sequence>
<proteinExistence type="predicted"/>
<dbReference type="Proteomes" id="UP000037269">
    <property type="component" value="Unassembled WGS sequence"/>
</dbReference>
<name>A0A0D1XX12_ANEMI</name>
<protein>
    <submittedName>
        <fullName evidence="1">Uncharacterized protein</fullName>
    </submittedName>
</protein>
<reference evidence="1 2" key="1">
    <citation type="submission" date="2015-07" db="EMBL/GenBank/DDBJ databases">
        <title>Fjat-14205 dsm 2895.</title>
        <authorList>
            <person name="Liu B."/>
            <person name="Wang J."/>
            <person name="Zhu Y."/>
            <person name="Liu G."/>
            <person name="Chen Q."/>
            <person name="Chen Z."/>
            <person name="Lan J."/>
            <person name="Che J."/>
            <person name="Ge C."/>
            <person name="Shi H."/>
            <person name="Pan Z."/>
            <person name="Liu X."/>
        </authorList>
    </citation>
    <scope>NUCLEOTIDE SEQUENCE [LARGE SCALE GENOMIC DNA]</scope>
    <source>
        <strain evidence="1 2">DSM 2895</strain>
    </source>
</reference>
<gene>
    <name evidence="1" type="ORF">AF333_07740</name>
</gene>